<evidence type="ECO:0000256" key="10">
    <source>
        <dbReference type="ARBA" id="ARBA00034617"/>
    </source>
</evidence>
<evidence type="ECO:0000256" key="7">
    <source>
        <dbReference type="ARBA" id="ARBA00023125"/>
    </source>
</evidence>
<evidence type="ECO:0000256" key="5">
    <source>
        <dbReference type="ARBA" id="ARBA00022806"/>
    </source>
</evidence>
<organism evidence="17">
    <name type="scientific">Clastoptera arizonana</name>
    <name type="common">Arizona spittle bug</name>
    <dbReference type="NCBI Taxonomy" id="38151"/>
    <lineage>
        <taxon>Eukaryota</taxon>
        <taxon>Metazoa</taxon>
        <taxon>Ecdysozoa</taxon>
        <taxon>Arthropoda</taxon>
        <taxon>Hexapoda</taxon>
        <taxon>Insecta</taxon>
        <taxon>Pterygota</taxon>
        <taxon>Neoptera</taxon>
        <taxon>Paraneoptera</taxon>
        <taxon>Hemiptera</taxon>
        <taxon>Auchenorrhyncha</taxon>
        <taxon>Cercopoidea</taxon>
        <taxon>Clastopteridae</taxon>
        <taxon>Clastoptera</taxon>
    </lineage>
</organism>
<evidence type="ECO:0000256" key="8">
    <source>
        <dbReference type="ARBA" id="ARBA00023235"/>
    </source>
</evidence>
<sequence>MEELNLKKYVDNKAKVKKWESEFKANHGTVPTKKDIKSAPFSIKEAYKTYYTLKTLVLENSLLDSSINENIQDGFSSMVLNSNNIKQNPSSVSVNKVNFNCDYTGNLSNYNIKQTRNESSCVDQEIYHVNKTTVWGPHVSKMHKEKQKKSVSLIPSDSLSYSEKLFPGAKFKKRNPRKLNSVIKTSTENNKYSSKDIKLCHSENSQSSYGLNVVIDQNSVDYKKEKFINDTINDKIKIVNSTPPAFSQPVSVLQKTLNNEVSTTRKLNRGWIERNTKCNQLETNQDITLVGTETDFKDSNCNERYNNDLNKSVSLHFSDNDEDFIYDSDSDLKNESNFLQISHKRSFEHLENSVDNRLTKRLKIDDVKSAGFDFTMSGPDRVNDVCNTPIFESTSFQRDETYLPSYHNSHLINCTETNANIIMNVTAKDTFISTENLKSEENVNLEKSLIDKCSNLLQQSLTEVKIKKNSSKLKNSSQERLAQKVTSGKANDNYVKVNIQKKVFVRGKKTLTYSKFKKNQWKSRQKSLYGNGYINNSGIVKCFKCGDIGHFARTCIQGKAELLKREDDDNDEEGSLFPTLEEAEKMAEDCAKRLTIKKQFLCDEIINEEKHNVDETKIDLQHPEVKREQSYMTTIEPVFQLNKDSSLIDTPLVVFETLMMFGHDTFRPNQEQIIMRILSGISTLVTLATGTGKSLCYQLPAYLYHKFRKTITLVVSPLVSLMEDQVAKKSSCLKIACLHAGQTQKKKEIVLKQLKNNELSVLLVSPEAVVYGVKIGVKTFFQYLPPIAFACIDEAHCVSQWSHNFRPSYLTILKVLREKLNIRTILGLTATATVGTISSISTLIGVPDGIKGIFKDLPIPDNLILSISREKNKDVALLTLLRGSRFKLCESIIIYCTRREECERLATLLRTQLKDLTDDNIIKAGVICAEAYHAGMQPTKRQSIQNRFMSGKLPIIVATVAFGMGINKPDIRGIIHYNMPSTFESYVQEIGRAGRDGQPAHCHLFMDSKNCDLNELRRHIYSNSTERHTIRKLLQKVFVNCQCKSTCPGHEVMFSIDETVTLLDLKQEIITTLLCYLELYKENWVKILTPSYLMCSIQSYRGVKYLKEAAKKCAPLAMAFAMEFKQSDNIEKINKLDFSVYDIARIINWDCGIVKRHLKDLEWITVNNQIKRSPINVDFANLGFRLHAPGNIDCNLQDTALDSLYNRVKLQETIALKSLEIVYQTFDKVSFNSVEECIDEVDLKHSEILKSKVREYFSGEAYMNDLPLPEETLVNEDQIVTDIRDLIRSYKDCNFTGRAVARIFHGIQSPNFPAVVWYRCHYWRQHLDQDFNLLCKIATRELLLMR</sequence>
<evidence type="ECO:0000259" key="14">
    <source>
        <dbReference type="PROSITE" id="PS50158"/>
    </source>
</evidence>
<dbReference type="InterPro" id="IPR036875">
    <property type="entry name" value="Znf_CCHC_sf"/>
</dbReference>
<dbReference type="InterPro" id="IPR014001">
    <property type="entry name" value="Helicase_ATP-bd"/>
</dbReference>
<dbReference type="InterPro" id="IPR001878">
    <property type="entry name" value="Znf_CCHC"/>
</dbReference>
<dbReference type="GO" id="GO:0009378">
    <property type="term" value="F:four-way junction helicase activity"/>
    <property type="evidence" value="ECO:0007669"/>
    <property type="project" value="TreeGrafter"/>
</dbReference>
<evidence type="ECO:0000256" key="6">
    <source>
        <dbReference type="ARBA" id="ARBA00022840"/>
    </source>
</evidence>
<keyword evidence="13" id="KW-0479">Metal-binding</keyword>
<dbReference type="SUPFAM" id="SSF52540">
    <property type="entry name" value="P-loop containing nucleoside triphosphate hydrolases"/>
    <property type="match status" value="1"/>
</dbReference>
<feature type="domain" description="Helicase ATP-binding" evidence="15">
    <location>
        <begin position="674"/>
        <end position="850"/>
    </location>
</feature>
<keyword evidence="6" id="KW-0067">ATP-binding</keyword>
<evidence type="ECO:0000256" key="1">
    <source>
        <dbReference type="ARBA" id="ARBA00004123"/>
    </source>
</evidence>
<dbReference type="FunFam" id="3.40.50.300:FF:000772">
    <property type="entry name" value="ATP-dependent DNA helicase Q4"/>
    <property type="match status" value="1"/>
</dbReference>
<evidence type="ECO:0000256" key="9">
    <source>
        <dbReference type="ARBA" id="ARBA00023242"/>
    </source>
</evidence>
<evidence type="ECO:0000256" key="12">
    <source>
        <dbReference type="ARBA" id="ARBA00049360"/>
    </source>
</evidence>
<dbReference type="SMART" id="SM00490">
    <property type="entry name" value="HELICc"/>
    <property type="match status" value="1"/>
</dbReference>
<evidence type="ECO:0000256" key="3">
    <source>
        <dbReference type="ARBA" id="ARBA00022741"/>
    </source>
</evidence>
<comment type="catalytic activity">
    <reaction evidence="12">
        <text>ATP + H2O = ADP + phosphate + H(+)</text>
        <dbReference type="Rhea" id="RHEA:13065"/>
        <dbReference type="ChEBI" id="CHEBI:15377"/>
        <dbReference type="ChEBI" id="CHEBI:15378"/>
        <dbReference type="ChEBI" id="CHEBI:30616"/>
        <dbReference type="ChEBI" id="CHEBI:43474"/>
        <dbReference type="ChEBI" id="CHEBI:456216"/>
    </reaction>
</comment>
<dbReference type="GO" id="GO:0006260">
    <property type="term" value="P:DNA replication"/>
    <property type="evidence" value="ECO:0007669"/>
    <property type="project" value="InterPro"/>
</dbReference>
<dbReference type="GO" id="GO:0000724">
    <property type="term" value="P:double-strand break repair via homologous recombination"/>
    <property type="evidence" value="ECO:0007669"/>
    <property type="project" value="TreeGrafter"/>
</dbReference>
<dbReference type="InterPro" id="IPR011545">
    <property type="entry name" value="DEAD/DEAH_box_helicase_dom"/>
</dbReference>
<keyword evidence="4" id="KW-0378">Hydrolase</keyword>
<keyword evidence="8" id="KW-0413">Isomerase</keyword>
<gene>
    <name evidence="17" type="ORF">g.16482</name>
</gene>
<feature type="domain" description="Helicase C-terminal" evidence="16">
    <location>
        <begin position="880"/>
        <end position="1038"/>
    </location>
</feature>
<evidence type="ECO:0000256" key="13">
    <source>
        <dbReference type="PROSITE-ProRule" id="PRU00047"/>
    </source>
</evidence>
<dbReference type="GO" id="GO:0003677">
    <property type="term" value="F:DNA binding"/>
    <property type="evidence" value="ECO:0007669"/>
    <property type="project" value="UniProtKB-KW"/>
</dbReference>
<comment type="subcellular location">
    <subcellularLocation>
        <location evidence="1">Nucleus</location>
    </subcellularLocation>
</comment>
<evidence type="ECO:0000256" key="11">
    <source>
        <dbReference type="ARBA" id="ARBA00034808"/>
    </source>
</evidence>
<evidence type="ECO:0000259" key="16">
    <source>
        <dbReference type="PROSITE" id="PS51194"/>
    </source>
</evidence>
<dbReference type="GO" id="GO:0005634">
    <property type="term" value="C:nucleus"/>
    <property type="evidence" value="ECO:0007669"/>
    <property type="project" value="UniProtKB-SubCell"/>
</dbReference>
<evidence type="ECO:0000313" key="17">
    <source>
        <dbReference type="EMBL" id="JAS09973.1"/>
    </source>
</evidence>
<dbReference type="CDD" id="cd18794">
    <property type="entry name" value="SF2_C_RecQ"/>
    <property type="match status" value="1"/>
</dbReference>
<evidence type="ECO:0000256" key="2">
    <source>
        <dbReference type="ARBA" id="ARBA00005446"/>
    </source>
</evidence>
<feature type="domain" description="CCHC-type" evidence="14">
    <location>
        <begin position="541"/>
        <end position="555"/>
    </location>
</feature>
<accession>A0A1B6C918</accession>
<dbReference type="Gene3D" id="3.40.50.300">
    <property type="entry name" value="P-loop containing nucleotide triphosphate hydrolases"/>
    <property type="match status" value="2"/>
</dbReference>
<dbReference type="Pfam" id="PF00098">
    <property type="entry name" value="zf-CCHC"/>
    <property type="match status" value="1"/>
</dbReference>
<keyword evidence="7" id="KW-0238">DNA-binding</keyword>
<dbReference type="PANTHER" id="PTHR13710">
    <property type="entry name" value="DNA HELICASE RECQ FAMILY MEMBER"/>
    <property type="match status" value="1"/>
</dbReference>
<keyword evidence="13" id="KW-0863">Zinc-finger</keyword>
<keyword evidence="3" id="KW-0547">Nucleotide-binding</keyword>
<dbReference type="PROSITE" id="PS50158">
    <property type="entry name" value="ZF_CCHC"/>
    <property type="match status" value="1"/>
</dbReference>
<dbReference type="GO" id="GO:0005694">
    <property type="term" value="C:chromosome"/>
    <property type="evidence" value="ECO:0007669"/>
    <property type="project" value="TreeGrafter"/>
</dbReference>
<dbReference type="Gene3D" id="1.10.10.1460">
    <property type="match status" value="1"/>
</dbReference>
<dbReference type="InterPro" id="IPR001650">
    <property type="entry name" value="Helicase_C-like"/>
</dbReference>
<dbReference type="CDD" id="cd22289">
    <property type="entry name" value="RecQL4_SLD2_NTD"/>
    <property type="match status" value="1"/>
</dbReference>
<comment type="similarity">
    <text evidence="2">Belongs to the helicase family. RecQ subfamily.</text>
</comment>
<dbReference type="SMART" id="SM00487">
    <property type="entry name" value="DEXDc"/>
    <property type="match status" value="1"/>
</dbReference>
<dbReference type="GO" id="GO:0043138">
    <property type="term" value="F:3'-5' DNA helicase activity"/>
    <property type="evidence" value="ECO:0007669"/>
    <property type="project" value="UniProtKB-EC"/>
</dbReference>
<dbReference type="Pfam" id="PF00271">
    <property type="entry name" value="Helicase_C"/>
    <property type="match status" value="1"/>
</dbReference>
<dbReference type="GO" id="GO:0005524">
    <property type="term" value="F:ATP binding"/>
    <property type="evidence" value="ECO:0007669"/>
    <property type="project" value="UniProtKB-KW"/>
</dbReference>
<evidence type="ECO:0000259" key="15">
    <source>
        <dbReference type="PROSITE" id="PS51192"/>
    </source>
</evidence>
<keyword evidence="5" id="KW-0347">Helicase</keyword>
<protein>
    <recommendedName>
        <fullName evidence="11">DNA 3'-5' helicase</fullName>
        <ecNumber evidence="11">5.6.2.4</ecNumber>
    </recommendedName>
</protein>
<keyword evidence="13" id="KW-0862">Zinc</keyword>
<name>A0A1B6C918_9HEMI</name>
<dbReference type="GO" id="GO:0016787">
    <property type="term" value="F:hydrolase activity"/>
    <property type="evidence" value="ECO:0007669"/>
    <property type="project" value="UniProtKB-KW"/>
</dbReference>
<dbReference type="CDD" id="cd18018">
    <property type="entry name" value="DEXHc_RecQ4-like"/>
    <property type="match status" value="1"/>
</dbReference>
<dbReference type="Pfam" id="PF00270">
    <property type="entry name" value="DEAD"/>
    <property type="match status" value="1"/>
</dbReference>
<dbReference type="SUPFAM" id="SSF57756">
    <property type="entry name" value="Retrovirus zinc finger-like domains"/>
    <property type="match status" value="1"/>
</dbReference>
<reference evidence="17" key="1">
    <citation type="submission" date="2015-12" db="EMBL/GenBank/DDBJ databases">
        <title>De novo transcriptome assembly of four potential Pierce s Disease insect vectors from Arizona vineyards.</title>
        <authorList>
            <person name="Tassone E.E."/>
        </authorList>
    </citation>
    <scope>NUCLEOTIDE SEQUENCE</scope>
</reference>
<dbReference type="PANTHER" id="PTHR13710:SF108">
    <property type="entry name" value="ATP-DEPENDENT DNA HELICASE Q4"/>
    <property type="match status" value="1"/>
</dbReference>
<dbReference type="InterPro" id="IPR021110">
    <property type="entry name" value="DNA_rep_checkpnt_protein"/>
</dbReference>
<dbReference type="EMBL" id="GEDC01027325">
    <property type="protein sequence ID" value="JAS09973.1"/>
    <property type="molecule type" value="Transcribed_RNA"/>
</dbReference>
<comment type="catalytic activity">
    <reaction evidence="10">
        <text>Couples ATP hydrolysis with the unwinding of duplex DNA by translocating in the 3'-5' direction.</text>
        <dbReference type="EC" id="5.6.2.4"/>
    </reaction>
</comment>
<dbReference type="InterPro" id="IPR027417">
    <property type="entry name" value="P-loop_NTPase"/>
</dbReference>
<keyword evidence="9" id="KW-0539">Nucleus</keyword>
<dbReference type="PROSITE" id="PS51192">
    <property type="entry name" value="HELICASE_ATP_BIND_1"/>
    <property type="match status" value="1"/>
</dbReference>
<evidence type="ECO:0000256" key="4">
    <source>
        <dbReference type="ARBA" id="ARBA00022801"/>
    </source>
</evidence>
<dbReference type="PROSITE" id="PS51194">
    <property type="entry name" value="HELICASE_CTER"/>
    <property type="match status" value="1"/>
</dbReference>
<dbReference type="Pfam" id="PF11719">
    <property type="entry name" value="Drc1-Sld2"/>
    <property type="match status" value="1"/>
</dbReference>
<proteinExistence type="inferred from homology"/>
<dbReference type="GO" id="GO:0005737">
    <property type="term" value="C:cytoplasm"/>
    <property type="evidence" value="ECO:0007669"/>
    <property type="project" value="TreeGrafter"/>
</dbReference>
<dbReference type="GO" id="GO:0008270">
    <property type="term" value="F:zinc ion binding"/>
    <property type="evidence" value="ECO:0007669"/>
    <property type="project" value="UniProtKB-KW"/>
</dbReference>
<dbReference type="SMART" id="SM00343">
    <property type="entry name" value="ZnF_C2HC"/>
    <property type="match status" value="1"/>
</dbReference>
<dbReference type="EC" id="5.6.2.4" evidence="11"/>
<dbReference type="InterPro" id="IPR004589">
    <property type="entry name" value="DNA_helicase_ATP-dep_RecQ"/>
</dbReference>
<dbReference type="NCBIfam" id="TIGR00614">
    <property type="entry name" value="recQ_fam"/>
    <property type="match status" value="1"/>
</dbReference>